<dbReference type="SUPFAM" id="SSF51713">
    <property type="entry name" value="tRNA-guanine transglycosylase"/>
    <property type="match status" value="1"/>
</dbReference>
<comment type="subunit">
    <text evidence="6">Heterodimer of a catalytic subunit and an accessory subunit.</text>
</comment>
<dbReference type="GO" id="GO:0006400">
    <property type="term" value="P:tRNA modification"/>
    <property type="evidence" value="ECO:0007669"/>
    <property type="project" value="InterPro"/>
</dbReference>
<feature type="binding site" evidence="6">
    <location>
        <position position="146"/>
    </location>
    <ligand>
        <name>substrate</name>
    </ligand>
</feature>
<dbReference type="InterPro" id="IPR036511">
    <property type="entry name" value="TGT-like_sf"/>
</dbReference>
<feature type="binding site" evidence="6">
    <location>
        <position position="217"/>
    </location>
    <ligand>
        <name>substrate</name>
    </ligand>
</feature>
<evidence type="ECO:0000256" key="6">
    <source>
        <dbReference type="HAMAP-Rule" id="MF_03218"/>
    </source>
</evidence>
<dbReference type="GO" id="GO:0008479">
    <property type="term" value="F:tRNA-guanosine(34) queuine transglycosylase activity"/>
    <property type="evidence" value="ECO:0007669"/>
    <property type="project" value="UniProtKB-UniRule"/>
</dbReference>
<name>A0A976M648_THEOR</name>
<dbReference type="HAMAP" id="MF_00168">
    <property type="entry name" value="Q_tRNA_Tgt"/>
    <property type="match status" value="1"/>
</dbReference>
<dbReference type="EMBL" id="CP056065">
    <property type="protein sequence ID" value="UKJ88412.2"/>
    <property type="molecule type" value="Genomic_DNA"/>
</dbReference>
<keyword evidence="1 6" id="KW-0328">Glycosyltransferase</keyword>
<keyword evidence="4 6" id="KW-0479">Metal-binding</keyword>
<dbReference type="AlphaFoldDB" id="A0A976M648"/>
<comment type="catalytic activity">
    <reaction evidence="6">
        <text>guanosine(34) in tRNA + queuine = queuosine(34) in tRNA + guanine</text>
        <dbReference type="Rhea" id="RHEA:16633"/>
        <dbReference type="Rhea" id="RHEA-COMP:10341"/>
        <dbReference type="Rhea" id="RHEA-COMP:18571"/>
        <dbReference type="ChEBI" id="CHEBI:16235"/>
        <dbReference type="ChEBI" id="CHEBI:17433"/>
        <dbReference type="ChEBI" id="CHEBI:74269"/>
        <dbReference type="ChEBI" id="CHEBI:194431"/>
        <dbReference type="EC" id="2.4.2.64"/>
    </reaction>
</comment>
<dbReference type="FunFam" id="3.20.20.105:FF:000004">
    <property type="entry name" value="Queuine tRNA-ribosyltransferase"/>
    <property type="match status" value="1"/>
</dbReference>
<comment type="cofactor">
    <cofactor evidence="6">
        <name>Zn(2+)</name>
        <dbReference type="ChEBI" id="CHEBI:29105"/>
    </cofactor>
</comment>
<accession>A0A976M648</accession>
<dbReference type="InterPro" id="IPR002616">
    <property type="entry name" value="tRNA_ribo_trans-like"/>
</dbReference>
<feature type="region of interest" description="RNA binding; important for wobble base 34 recognition" evidence="6">
    <location>
        <begin position="275"/>
        <end position="279"/>
    </location>
</feature>
<dbReference type="NCBIfam" id="TIGR00430">
    <property type="entry name" value="Q_tRNA_tgt"/>
    <property type="match status" value="1"/>
</dbReference>
<feature type="binding site" evidence="6">
    <location>
        <position position="338"/>
    </location>
    <ligand>
        <name>Zn(2+)</name>
        <dbReference type="ChEBI" id="CHEBI:29105"/>
    </ligand>
</feature>
<evidence type="ECO:0000256" key="5">
    <source>
        <dbReference type="ARBA" id="ARBA00022833"/>
    </source>
</evidence>
<gene>
    <name evidence="8" type="ORF">MACJ_000856</name>
</gene>
<feature type="binding site" evidence="6">
    <location>
        <position position="310"/>
    </location>
    <ligand>
        <name>Zn(2+)</name>
        <dbReference type="ChEBI" id="CHEBI:29105"/>
    </ligand>
</feature>
<evidence type="ECO:0000313" key="8">
    <source>
        <dbReference type="EMBL" id="UKJ88412.2"/>
    </source>
</evidence>
<dbReference type="OrthoDB" id="10249838at2759"/>
<evidence type="ECO:0000256" key="1">
    <source>
        <dbReference type="ARBA" id="ARBA00022676"/>
    </source>
</evidence>
<keyword evidence="5 6" id="KW-0862">Zinc</keyword>
<evidence type="ECO:0000256" key="2">
    <source>
        <dbReference type="ARBA" id="ARBA00022679"/>
    </source>
</evidence>
<comment type="function">
    <text evidence="6">Catalytic subunit of the queuine tRNA-ribosyltransferase (TGT) that catalyzes the base-exchange of a guanine (G) residue with queuine (Q) at position 34 (anticodon wobble position) in tRNAs with GU(N) anticodons (tRNA-Asp, -Asn, -His and -Tyr), resulting in the hypermodified nucleoside queuosine (7-(((4,5-cis-dihydroxy-2-cyclopenten-1-yl)amino)methyl)-7-deazaguanosine). Catalysis occurs through a double-displacement mechanism. The nucleophile active site attacks the C1' of nucleotide 34 to detach the guanine base from the RNA, forming a covalent enzyme-RNA intermediate. The proton acceptor active site deprotonates the incoming queuine, allowing a nucleophilic attack on the C1' of the ribose to form the product.</text>
</comment>
<dbReference type="GO" id="GO:0005829">
    <property type="term" value="C:cytosol"/>
    <property type="evidence" value="ECO:0007669"/>
    <property type="project" value="TreeGrafter"/>
</dbReference>
<organism evidence="8 9">
    <name type="scientific">Theileria orientalis</name>
    <dbReference type="NCBI Taxonomy" id="68886"/>
    <lineage>
        <taxon>Eukaryota</taxon>
        <taxon>Sar</taxon>
        <taxon>Alveolata</taxon>
        <taxon>Apicomplexa</taxon>
        <taxon>Aconoidasida</taxon>
        <taxon>Piroplasmida</taxon>
        <taxon>Theileriidae</taxon>
        <taxon>Theileria</taxon>
    </lineage>
</organism>
<sequence length="408" mass="46222">MALKFSVLATDGRARTGELLLPHGRVKTPVFMPVGTKGAIKGLTYDQLESAGCVLSLVNTYHLAFKPGKELLEKAEGVHNFTNSIHNFLTDSGGFQMVSLSELSKVTEEGVHFYYPYDDKEEILLTPEESINIQNQIGADIIMALDDVVSSVVRDKERLELAVHRTVRWLDRCIETHSKKDKQSLFAIVQGSVYPDLRRVCLEELKKRNLPGYAIGGLSGGEDKTEFWRTVELCTREGVGLPSEKPRYLMGVGYVMDLIVTVALGCDMFDCVFPTRTARFGTALTDQGLVRLQHAEHQFDLSPLDESCDCLCCRKYTKSFLHYGFKKGILVSHLLTLHNIRYMMRLLERIRRAIEEGKYPEFVRHFLINMYINQGELPPTWVRDSLLAAGIDITDLYENKSHVIKCHE</sequence>
<feature type="active site" description="Nucleophile" evidence="6">
    <location>
        <position position="270"/>
    </location>
</feature>
<protein>
    <recommendedName>
        <fullName evidence="6">Queuine tRNA-ribosyltransferase catalytic subunit 1</fullName>
        <ecNumber evidence="6">2.4.2.64</ecNumber>
    </recommendedName>
    <alternativeName>
        <fullName evidence="6">Guanine insertion enzyme</fullName>
    </alternativeName>
    <alternativeName>
        <fullName evidence="6">tRNA-guanine transglycosylase</fullName>
    </alternativeName>
</protein>
<feature type="domain" description="tRNA-guanine(15) transglycosylase-like" evidence="7">
    <location>
        <begin position="13"/>
        <end position="368"/>
    </location>
</feature>
<dbReference type="Pfam" id="PF01702">
    <property type="entry name" value="TGT"/>
    <property type="match status" value="1"/>
</dbReference>
<feature type="active site" description="Proton acceptor" evidence="6">
    <location>
        <position position="91"/>
    </location>
</feature>
<dbReference type="PANTHER" id="PTHR43530:SF1">
    <property type="entry name" value="QUEUINE TRNA-RIBOSYLTRANSFERASE CATALYTIC SUBUNIT 1"/>
    <property type="match status" value="1"/>
</dbReference>
<comment type="similarity">
    <text evidence="6">Belongs to the queuine tRNA-ribosyltransferase family.</text>
</comment>
<dbReference type="Gene3D" id="3.20.20.105">
    <property type="entry name" value="Queuine tRNA-ribosyltransferase-like"/>
    <property type="match status" value="1"/>
</dbReference>
<feature type="binding site" evidence="6">
    <location>
        <begin position="91"/>
        <end position="95"/>
    </location>
    <ligand>
        <name>substrate</name>
    </ligand>
</feature>
<evidence type="ECO:0000256" key="4">
    <source>
        <dbReference type="ARBA" id="ARBA00022723"/>
    </source>
</evidence>
<dbReference type="GO" id="GO:0046872">
    <property type="term" value="F:metal ion binding"/>
    <property type="evidence" value="ECO:0007669"/>
    <property type="project" value="UniProtKB-KW"/>
</dbReference>
<dbReference type="InterPro" id="IPR004803">
    <property type="entry name" value="TGT"/>
</dbReference>
<comment type="subcellular location">
    <subcellularLocation>
        <location evidence="6">Cytoplasm</location>
    </subcellularLocation>
</comment>
<proteinExistence type="inferred from homology"/>
<dbReference type="EC" id="2.4.2.64" evidence="6"/>
<reference evidence="8" key="1">
    <citation type="submission" date="2022-07" db="EMBL/GenBank/DDBJ databases">
        <title>Evaluation of T. orientalis genome assembly methods using nanopore sequencing and analysis of variation between genomes.</title>
        <authorList>
            <person name="Yam J."/>
            <person name="Micallef M.L."/>
            <person name="Liu M."/>
            <person name="Djordjevic S.P."/>
            <person name="Bogema D.R."/>
            <person name="Jenkins C."/>
        </authorList>
    </citation>
    <scope>NUCLEOTIDE SEQUENCE</scope>
    <source>
        <strain evidence="8">Fish Creek</strain>
    </source>
</reference>
<evidence type="ECO:0000259" key="7">
    <source>
        <dbReference type="Pfam" id="PF01702"/>
    </source>
</evidence>
<feature type="binding site" evidence="6">
    <location>
        <position position="190"/>
    </location>
    <ligand>
        <name>substrate</name>
    </ligand>
</feature>
<feature type="binding site" evidence="6">
    <location>
        <position position="308"/>
    </location>
    <ligand>
        <name>Zn(2+)</name>
        <dbReference type="ChEBI" id="CHEBI:29105"/>
    </ligand>
</feature>
<evidence type="ECO:0000313" key="9">
    <source>
        <dbReference type="Proteomes" id="UP000244803"/>
    </source>
</evidence>
<dbReference type="Proteomes" id="UP000244803">
    <property type="component" value="Chromosome 1"/>
</dbReference>
<feature type="region of interest" description="RNA binding" evidence="6">
    <location>
        <begin position="251"/>
        <end position="257"/>
    </location>
</feature>
<dbReference type="NCBIfam" id="TIGR00449">
    <property type="entry name" value="tgt_general"/>
    <property type="match status" value="1"/>
</dbReference>
<keyword evidence="3 6" id="KW-0819">tRNA processing</keyword>
<evidence type="ECO:0000256" key="3">
    <source>
        <dbReference type="ARBA" id="ARBA00022694"/>
    </source>
</evidence>
<keyword evidence="6" id="KW-0963">Cytoplasm</keyword>
<keyword evidence="2 6" id="KW-0808">Transferase</keyword>
<dbReference type="PANTHER" id="PTHR43530">
    <property type="entry name" value="QUEUINE TRNA-RIBOSYLTRANSFERASE CATALYTIC SUBUNIT 1"/>
    <property type="match status" value="1"/>
</dbReference>
<feature type="binding site" evidence="6">
    <location>
        <position position="313"/>
    </location>
    <ligand>
        <name>Zn(2+)</name>
        <dbReference type="ChEBI" id="CHEBI:29105"/>
    </ligand>
</feature>